<dbReference type="EMBL" id="SLYC01000048">
    <property type="protein sequence ID" value="TCP96967.1"/>
    <property type="molecule type" value="Genomic_DNA"/>
</dbReference>
<organism evidence="2 3">
    <name type="scientific">Serpentinicella alkaliphila</name>
    <dbReference type="NCBI Taxonomy" id="1734049"/>
    <lineage>
        <taxon>Bacteria</taxon>
        <taxon>Bacillati</taxon>
        <taxon>Bacillota</taxon>
        <taxon>Clostridia</taxon>
        <taxon>Peptostreptococcales</taxon>
        <taxon>Natronincolaceae</taxon>
        <taxon>Serpentinicella</taxon>
    </lineage>
</organism>
<keyword evidence="1" id="KW-1133">Transmembrane helix</keyword>
<proteinExistence type="predicted"/>
<sequence length="51" mass="5786">MEQQLDVIAVLLVFIGFCIGSVLLIKKSNEEMNKQNTANDELAQTDIKKYK</sequence>
<evidence type="ECO:0000256" key="1">
    <source>
        <dbReference type="SAM" id="Phobius"/>
    </source>
</evidence>
<name>A0A4R2T226_9FIRM</name>
<evidence type="ECO:0000313" key="3">
    <source>
        <dbReference type="Proteomes" id="UP000295504"/>
    </source>
</evidence>
<dbReference type="Proteomes" id="UP000295504">
    <property type="component" value="Unassembled WGS sequence"/>
</dbReference>
<gene>
    <name evidence="2" type="ORF">EDD79_104816</name>
</gene>
<accession>A0A4R2T226</accession>
<protein>
    <submittedName>
        <fullName evidence="2">Uncharacterized protein</fullName>
    </submittedName>
</protein>
<comment type="caution">
    <text evidence="2">The sequence shown here is derived from an EMBL/GenBank/DDBJ whole genome shotgun (WGS) entry which is preliminary data.</text>
</comment>
<keyword evidence="3" id="KW-1185">Reference proteome</keyword>
<keyword evidence="1" id="KW-0472">Membrane</keyword>
<dbReference type="RefSeq" id="WP_165913767.1">
    <property type="nucleotide sequence ID" value="NZ_CP058648.1"/>
</dbReference>
<dbReference type="AlphaFoldDB" id="A0A4R2T226"/>
<reference evidence="2 3" key="1">
    <citation type="submission" date="2019-03" db="EMBL/GenBank/DDBJ databases">
        <title>Genomic Encyclopedia of Type Strains, Phase IV (KMG-IV): sequencing the most valuable type-strain genomes for metagenomic binning, comparative biology and taxonomic classification.</title>
        <authorList>
            <person name="Goeker M."/>
        </authorList>
    </citation>
    <scope>NUCLEOTIDE SEQUENCE [LARGE SCALE GENOMIC DNA]</scope>
    <source>
        <strain evidence="2 3">DSM 100013</strain>
    </source>
</reference>
<evidence type="ECO:0000313" key="2">
    <source>
        <dbReference type="EMBL" id="TCP96967.1"/>
    </source>
</evidence>
<keyword evidence="1" id="KW-0812">Transmembrane</keyword>
<feature type="transmembrane region" description="Helical" evidence="1">
    <location>
        <begin position="6"/>
        <end position="25"/>
    </location>
</feature>